<evidence type="ECO:0000256" key="6">
    <source>
        <dbReference type="RuleBase" id="RU367044"/>
    </source>
</evidence>
<comment type="subcellular location">
    <subcellularLocation>
        <location evidence="1 6">Secreted</location>
    </subcellularLocation>
</comment>
<dbReference type="PANTHER" id="PTHR31232:SF155">
    <property type="entry name" value="PLANT SELF-INCOMPATIBILITY PROTEIN S1 FAMILY"/>
    <property type="match status" value="1"/>
</dbReference>
<evidence type="ECO:0000256" key="1">
    <source>
        <dbReference type="ARBA" id="ARBA00004613"/>
    </source>
</evidence>
<name>A0AAW1GWP1_SAPOF</name>
<organism evidence="7 8">
    <name type="scientific">Saponaria officinalis</name>
    <name type="common">Common soapwort</name>
    <name type="synonym">Lychnis saponaria</name>
    <dbReference type="NCBI Taxonomy" id="3572"/>
    <lineage>
        <taxon>Eukaryota</taxon>
        <taxon>Viridiplantae</taxon>
        <taxon>Streptophyta</taxon>
        <taxon>Embryophyta</taxon>
        <taxon>Tracheophyta</taxon>
        <taxon>Spermatophyta</taxon>
        <taxon>Magnoliopsida</taxon>
        <taxon>eudicotyledons</taxon>
        <taxon>Gunneridae</taxon>
        <taxon>Pentapetalae</taxon>
        <taxon>Caryophyllales</taxon>
        <taxon>Caryophyllaceae</taxon>
        <taxon>Caryophylleae</taxon>
        <taxon>Saponaria</taxon>
    </lineage>
</organism>
<dbReference type="GO" id="GO:0005576">
    <property type="term" value="C:extracellular region"/>
    <property type="evidence" value="ECO:0007669"/>
    <property type="project" value="UniProtKB-SubCell"/>
</dbReference>
<gene>
    <name evidence="7" type="ORF">RND81_13G118200</name>
</gene>
<evidence type="ECO:0000256" key="2">
    <source>
        <dbReference type="ARBA" id="ARBA00005581"/>
    </source>
</evidence>
<evidence type="ECO:0000313" key="8">
    <source>
        <dbReference type="Proteomes" id="UP001443914"/>
    </source>
</evidence>
<dbReference type="PANTHER" id="PTHR31232">
    <property type="match status" value="1"/>
</dbReference>
<evidence type="ECO:0000256" key="3">
    <source>
        <dbReference type="ARBA" id="ARBA00022471"/>
    </source>
</evidence>
<keyword evidence="4 6" id="KW-0964">Secreted</keyword>
<comment type="similarity">
    <text evidence="2 6">Belongs to the plant self-incompatibility (S1) protein family.</text>
</comment>
<accession>A0AAW1GWP1</accession>
<reference evidence="7" key="1">
    <citation type="submission" date="2024-03" db="EMBL/GenBank/DDBJ databases">
        <title>WGS assembly of Saponaria officinalis var. Norfolk2.</title>
        <authorList>
            <person name="Jenkins J."/>
            <person name="Shu S."/>
            <person name="Grimwood J."/>
            <person name="Barry K."/>
            <person name="Goodstein D."/>
            <person name="Schmutz J."/>
            <person name="Leebens-Mack J."/>
            <person name="Osbourn A."/>
        </authorList>
    </citation>
    <scope>NUCLEOTIDE SEQUENCE [LARGE SCALE GENOMIC DNA]</scope>
    <source>
        <strain evidence="7">JIC</strain>
    </source>
</reference>
<keyword evidence="8" id="KW-1185">Reference proteome</keyword>
<evidence type="ECO:0000256" key="4">
    <source>
        <dbReference type="ARBA" id="ARBA00022525"/>
    </source>
</evidence>
<dbReference type="InterPro" id="IPR010264">
    <property type="entry name" value="Self-incomp_S1"/>
</dbReference>
<keyword evidence="3 6" id="KW-0713">Self-incompatibility</keyword>
<dbReference type="Proteomes" id="UP001443914">
    <property type="component" value="Unassembled WGS sequence"/>
</dbReference>
<sequence>MSCCKTSSPKNFPITMLKAMTLITMMVMVRPIEGKRHFYIRNEVGKPVIFRCQSGEEDLGYRILEPGKIFDHGFTSLKFGHLLYFCHFYMEHKDIRFDVYSNSVGGGCDPGKRFPDLPHPQCYNGHTEWVVREDGFYKHCVYYLVKDTICDTNDDDMYIKPSDCKKEHDW</sequence>
<proteinExistence type="inferred from homology"/>
<dbReference type="EMBL" id="JBDFQZ010000013">
    <property type="protein sequence ID" value="KAK9669238.1"/>
    <property type="molecule type" value="Genomic_DNA"/>
</dbReference>
<keyword evidence="5" id="KW-0732">Signal</keyword>
<dbReference type="AlphaFoldDB" id="A0AAW1GWP1"/>
<dbReference type="Pfam" id="PF05938">
    <property type="entry name" value="Self-incomp_S1"/>
    <property type="match status" value="1"/>
</dbReference>
<dbReference type="GO" id="GO:0060320">
    <property type="term" value="P:rejection of self pollen"/>
    <property type="evidence" value="ECO:0007669"/>
    <property type="project" value="UniProtKB-KW"/>
</dbReference>
<evidence type="ECO:0000256" key="5">
    <source>
        <dbReference type="ARBA" id="ARBA00022729"/>
    </source>
</evidence>
<comment type="caution">
    <text evidence="7">The sequence shown here is derived from an EMBL/GenBank/DDBJ whole genome shotgun (WGS) entry which is preliminary data.</text>
</comment>
<evidence type="ECO:0000313" key="7">
    <source>
        <dbReference type="EMBL" id="KAK9669238.1"/>
    </source>
</evidence>
<protein>
    <recommendedName>
        <fullName evidence="6">S-protein homolog</fullName>
    </recommendedName>
</protein>